<accession>A0A8E2EAH7</accession>
<gene>
    <name evidence="2" type="ORF">K432DRAFT_382384</name>
</gene>
<dbReference type="AlphaFoldDB" id="A0A8E2EAH7"/>
<evidence type="ECO:0000313" key="3">
    <source>
        <dbReference type="Proteomes" id="UP000250266"/>
    </source>
</evidence>
<sequence>MSSALSAPSATSTTGSCGALLYDIPTTDAACAVPLKPNSNYTSVMLQCCHAAPVISYYSSCGLYCLSENQSVGDLVNCLTSNGAAYGDVFCNTNMSATATGKVSGASGTKTGSAASATNSKTGAAAGRGVSKMGVCLFVVLFMGAVVGTLT</sequence>
<feature type="region of interest" description="Disordered" evidence="1">
    <location>
        <begin position="102"/>
        <end position="126"/>
    </location>
</feature>
<keyword evidence="3" id="KW-1185">Reference proteome</keyword>
<dbReference type="OrthoDB" id="3520229at2759"/>
<evidence type="ECO:0000256" key="1">
    <source>
        <dbReference type="SAM" id="MobiDB-lite"/>
    </source>
</evidence>
<name>A0A8E2EAH7_9PEZI</name>
<reference evidence="2 3" key="1">
    <citation type="journal article" date="2016" name="Nat. Commun.">
        <title>Ectomycorrhizal ecology is imprinted in the genome of the dominant symbiotic fungus Cenococcum geophilum.</title>
        <authorList>
            <consortium name="DOE Joint Genome Institute"/>
            <person name="Peter M."/>
            <person name="Kohler A."/>
            <person name="Ohm R.A."/>
            <person name="Kuo A."/>
            <person name="Krutzmann J."/>
            <person name="Morin E."/>
            <person name="Arend M."/>
            <person name="Barry K.W."/>
            <person name="Binder M."/>
            <person name="Choi C."/>
            <person name="Clum A."/>
            <person name="Copeland A."/>
            <person name="Grisel N."/>
            <person name="Haridas S."/>
            <person name="Kipfer T."/>
            <person name="LaButti K."/>
            <person name="Lindquist E."/>
            <person name="Lipzen A."/>
            <person name="Maire R."/>
            <person name="Meier B."/>
            <person name="Mihaltcheva S."/>
            <person name="Molinier V."/>
            <person name="Murat C."/>
            <person name="Poggeler S."/>
            <person name="Quandt C.A."/>
            <person name="Sperisen C."/>
            <person name="Tritt A."/>
            <person name="Tisserant E."/>
            <person name="Crous P.W."/>
            <person name="Henrissat B."/>
            <person name="Nehls U."/>
            <person name="Egli S."/>
            <person name="Spatafora J.W."/>
            <person name="Grigoriev I.V."/>
            <person name="Martin F.M."/>
        </authorList>
    </citation>
    <scope>NUCLEOTIDE SEQUENCE [LARGE SCALE GENOMIC DNA]</scope>
    <source>
        <strain evidence="2 3">CBS 459.81</strain>
    </source>
</reference>
<proteinExistence type="predicted"/>
<evidence type="ECO:0000313" key="2">
    <source>
        <dbReference type="EMBL" id="OCK80250.1"/>
    </source>
</evidence>
<dbReference type="Proteomes" id="UP000250266">
    <property type="component" value="Unassembled WGS sequence"/>
</dbReference>
<organism evidence="2 3">
    <name type="scientific">Lepidopterella palustris CBS 459.81</name>
    <dbReference type="NCBI Taxonomy" id="1314670"/>
    <lineage>
        <taxon>Eukaryota</taxon>
        <taxon>Fungi</taxon>
        <taxon>Dikarya</taxon>
        <taxon>Ascomycota</taxon>
        <taxon>Pezizomycotina</taxon>
        <taxon>Dothideomycetes</taxon>
        <taxon>Pleosporomycetidae</taxon>
        <taxon>Mytilinidiales</taxon>
        <taxon>Argynnaceae</taxon>
        <taxon>Lepidopterella</taxon>
    </lineage>
</organism>
<dbReference type="EMBL" id="KV744968">
    <property type="protein sequence ID" value="OCK80250.1"/>
    <property type="molecule type" value="Genomic_DNA"/>
</dbReference>
<protein>
    <submittedName>
        <fullName evidence="2">Uncharacterized protein</fullName>
    </submittedName>
</protein>